<feature type="domain" description="C2H2-type" evidence="9">
    <location>
        <begin position="418"/>
        <end position="446"/>
    </location>
</feature>
<evidence type="ECO:0000256" key="3">
    <source>
        <dbReference type="ARBA" id="ARBA00022737"/>
    </source>
</evidence>
<keyword evidence="6" id="KW-0539">Nucleus</keyword>
<accession>A0ABM3V370</accession>
<evidence type="ECO:0000256" key="6">
    <source>
        <dbReference type="ARBA" id="ARBA00023242"/>
    </source>
</evidence>
<dbReference type="Pfam" id="PF00096">
    <property type="entry name" value="zf-C2H2"/>
    <property type="match status" value="1"/>
</dbReference>
<feature type="compositionally biased region" description="Acidic residues" evidence="8">
    <location>
        <begin position="275"/>
        <end position="302"/>
    </location>
</feature>
<keyword evidence="5" id="KW-0862">Zinc</keyword>
<organism evidence="10 11">
    <name type="scientific">Musca domestica</name>
    <name type="common">House fly</name>
    <dbReference type="NCBI Taxonomy" id="7370"/>
    <lineage>
        <taxon>Eukaryota</taxon>
        <taxon>Metazoa</taxon>
        <taxon>Ecdysozoa</taxon>
        <taxon>Arthropoda</taxon>
        <taxon>Hexapoda</taxon>
        <taxon>Insecta</taxon>
        <taxon>Pterygota</taxon>
        <taxon>Neoptera</taxon>
        <taxon>Endopterygota</taxon>
        <taxon>Diptera</taxon>
        <taxon>Brachycera</taxon>
        <taxon>Muscomorpha</taxon>
        <taxon>Muscoidea</taxon>
        <taxon>Muscidae</taxon>
        <taxon>Musca</taxon>
    </lineage>
</organism>
<dbReference type="Gene3D" id="3.30.160.60">
    <property type="entry name" value="Classic Zinc Finger"/>
    <property type="match status" value="4"/>
</dbReference>
<dbReference type="RefSeq" id="XP_058980222.1">
    <property type="nucleotide sequence ID" value="XM_059124239.1"/>
</dbReference>
<keyword evidence="3" id="KW-0677">Repeat</keyword>
<keyword evidence="4 7" id="KW-0863">Zinc-finger</keyword>
<dbReference type="InterPro" id="IPR036236">
    <property type="entry name" value="Znf_C2H2_sf"/>
</dbReference>
<reference evidence="11" key="1">
    <citation type="submission" date="2025-08" db="UniProtKB">
        <authorList>
            <consortium name="RefSeq"/>
        </authorList>
    </citation>
    <scope>IDENTIFICATION</scope>
    <source>
        <strain evidence="11">Aabys</strain>
        <tissue evidence="11">Whole body</tissue>
    </source>
</reference>
<keyword evidence="10" id="KW-1185">Reference proteome</keyword>
<protein>
    <submittedName>
        <fullName evidence="11">Zinc finger protein 3 homolog isoform X1</fullName>
    </submittedName>
</protein>
<feature type="region of interest" description="Disordered" evidence="8">
    <location>
        <begin position="622"/>
        <end position="650"/>
    </location>
</feature>
<evidence type="ECO:0000256" key="7">
    <source>
        <dbReference type="PROSITE-ProRule" id="PRU00042"/>
    </source>
</evidence>
<evidence type="ECO:0000313" key="11">
    <source>
        <dbReference type="RefSeq" id="XP_058980222.1"/>
    </source>
</evidence>
<feature type="domain" description="C2H2-type" evidence="9">
    <location>
        <begin position="387"/>
        <end position="415"/>
    </location>
</feature>
<evidence type="ECO:0000259" key="9">
    <source>
        <dbReference type="PROSITE" id="PS50157"/>
    </source>
</evidence>
<feature type="domain" description="C2H2-type" evidence="9">
    <location>
        <begin position="331"/>
        <end position="359"/>
    </location>
</feature>
<dbReference type="PANTHER" id="PTHR24376">
    <property type="entry name" value="ZINC FINGER PROTEIN"/>
    <property type="match status" value="1"/>
</dbReference>
<feature type="region of interest" description="Disordered" evidence="8">
    <location>
        <begin position="263"/>
        <end position="311"/>
    </location>
</feature>
<dbReference type="PANTHER" id="PTHR24376:SF235">
    <property type="entry name" value="C2H2-TYPE DOMAIN-CONTAINING PROTEIN"/>
    <property type="match status" value="1"/>
</dbReference>
<gene>
    <name evidence="11" type="primary">LOC131803156</name>
</gene>
<name>A0ABM3V370_MUSDO</name>
<dbReference type="GeneID" id="131803156"/>
<evidence type="ECO:0000256" key="8">
    <source>
        <dbReference type="SAM" id="MobiDB-lite"/>
    </source>
</evidence>
<evidence type="ECO:0000256" key="2">
    <source>
        <dbReference type="ARBA" id="ARBA00022723"/>
    </source>
</evidence>
<dbReference type="PROSITE" id="PS00028">
    <property type="entry name" value="ZINC_FINGER_C2H2_1"/>
    <property type="match status" value="7"/>
</dbReference>
<evidence type="ECO:0000256" key="1">
    <source>
        <dbReference type="ARBA" id="ARBA00004123"/>
    </source>
</evidence>
<feature type="domain" description="C2H2-type" evidence="9">
    <location>
        <begin position="516"/>
        <end position="544"/>
    </location>
</feature>
<comment type="subcellular location">
    <subcellularLocation>
        <location evidence="1">Nucleus</location>
    </subcellularLocation>
</comment>
<dbReference type="SMART" id="SM00355">
    <property type="entry name" value="ZnF_C2H2"/>
    <property type="match status" value="10"/>
</dbReference>
<proteinExistence type="predicted"/>
<sequence length="650" mass="75613">MYFVAQCNYSPVPIYMHFHLSGLFFVDPDTKDLKRFWFLDAISHTTTHTHSHYRWFYLWSTLVSDDVTLTQTHLKRILKSFCTNMSENKRIKTEPYFSDDSECTSYALQGQNIKIESEPYPYDVYQFVKPEEEASKNPEYTPPAIAIKQEPLEIISEPPPFLALKCIGCTETFNNDKLLRQHFLQQHARTNDHQQINLPKLEIIDIPELGRYKEEVLNNDEVVSQPFLHDVQQITLPKLEINDVPEKGEEGCEETFNNGEELNEIMGDHNKNPIDDDDDEDMMNMEEDEEEEDTDDAEDNESDSNGIRRKFREPPLIARLRSQPANWQPIMNCTECPETFTEYCLLSQHFTQAHLNRDFHIICCERKFSTQRHIEEHFSLHRDPNQFKCKKCGRYYTSREGVMTHMKRFHTSSVEKEFACKKCTQSFTTQRGLNLHDNVVHQTSVARPQPTVTVMENGQTIYGCKHCGYTCDSKRKFSNHWSHVHRQVPGYKCQKCGKVDRIDALRKHLRTHSTNLKCPACGKQCKRKNDLTCHITTKHSANKEEILKKLLETEEPLPEAINIIKTGDFICNYCNHVSDSVDALLLHIEESHKREHKCHLCNMAFRVRRGLICHLNRHKGDGNTKPNVAADDNDDASQSNSPTTQVEKEE</sequence>
<evidence type="ECO:0000313" key="10">
    <source>
        <dbReference type="Proteomes" id="UP001652621"/>
    </source>
</evidence>
<evidence type="ECO:0000256" key="5">
    <source>
        <dbReference type="ARBA" id="ARBA00022833"/>
    </source>
</evidence>
<feature type="domain" description="C2H2-type" evidence="9">
    <location>
        <begin position="596"/>
        <end position="623"/>
    </location>
</feature>
<dbReference type="PROSITE" id="PS50157">
    <property type="entry name" value="ZINC_FINGER_C2H2_2"/>
    <property type="match status" value="5"/>
</dbReference>
<keyword evidence="2" id="KW-0479">Metal-binding</keyword>
<dbReference type="Proteomes" id="UP001652621">
    <property type="component" value="Unplaced"/>
</dbReference>
<dbReference type="SUPFAM" id="SSF57667">
    <property type="entry name" value="beta-beta-alpha zinc fingers"/>
    <property type="match status" value="2"/>
</dbReference>
<dbReference type="InterPro" id="IPR013087">
    <property type="entry name" value="Znf_C2H2_type"/>
</dbReference>
<evidence type="ECO:0000256" key="4">
    <source>
        <dbReference type="ARBA" id="ARBA00022771"/>
    </source>
</evidence>